<dbReference type="Pfam" id="PF00069">
    <property type="entry name" value="Pkinase"/>
    <property type="match status" value="1"/>
</dbReference>
<feature type="region of interest" description="Disordered" evidence="4">
    <location>
        <begin position="88"/>
        <end position="169"/>
    </location>
</feature>
<keyword evidence="6" id="KW-0808">Transferase</keyword>
<dbReference type="Pfam" id="PF03781">
    <property type="entry name" value="FGE-sulfatase"/>
    <property type="match status" value="1"/>
</dbReference>
<evidence type="ECO:0000256" key="3">
    <source>
        <dbReference type="PROSITE-ProRule" id="PRU10141"/>
    </source>
</evidence>
<dbReference type="InterPro" id="IPR005532">
    <property type="entry name" value="SUMF_dom"/>
</dbReference>
<evidence type="ECO:0000259" key="5">
    <source>
        <dbReference type="PROSITE" id="PS50011"/>
    </source>
</evidence>
<sequence length="1251" mass="131944">MNFLNELIAAYQADKLQLSTLLDVLASRGAQPESIHREEAALVQRLGDEGSLSSEAVEALLARLRSLQGSTSRPAVADGDATVIQPSAAGSRAAPDDATVVQAGGPPPIAAGDDDATVVQPASVSRAGPDDEATMVKPAAPPRRGDAQATSVTGTQGATGTGTSSSFNTDSWQQMADAEGGDYASVGSVLKGRFHLEKEIGRGGMGVVFLARDERKVEARDRDPYVAVKVLNDEFRRHPDSLIALQRESRRSQSLAHDNIVRVYDFDKDRTIVFMTMEYVDGSDLKQLIREKAYNGMPLAKARPLIEGMAWALKRAHASGVVHSDFKPGNVMVTRDGVPKVFDFGIARAGKHMGDQVGEQTVFDAGTLGALTPAYASLEMIQGKEPTPSDDIYALGCVAFELLTGKHPFDKVSAEVAMKEGRKPPPVPGLTKRQYQTLCDAVAFNGDKRLKSAADLVEGLREVSLRERVGPYVVFGSIGLVIVVAGGWGLRHYLHQRDVNEVIARFQLSDPQHYANEDQAVSALGTLGDDERTRLVIDQGELIQSFLLDRIDSYWNPSRQRYDYARAQHVFQLRDQLKLYSPKLDLKRGAIEQERNDLLNQLDTRLAQRIDAGAIFTDQPDNAVAILATIRAIDPTSSLLKNAELELKYDVAIGNALAAHDTAQAGDQLKQALAVFPDSIRLKQRAAQLAAASQSAAASTSAVASAAGQSVPQAHQALAALVARPTLDAEWQAGVTRAMTTLAGDHGAQTQQQVSALATAIAAQVATQSDPLQLPQAQEAVALGLKYAPASAPLLAQRDRLDGLQKAVQARLDQESAAAEVTARIESMKRAAAANDVAKAQEALARIRTLQPDSDFLKQDGPKLLADAYLGQAAAAVQRGRYASASDALARAIKALGNRDDLRQAKARYDVLADIMKARTQGASAADLARMRQQLTTARKDDPNALAQLESAMKLRGQLPQGKLADLLDSLKPGEAATATPVSAAPGTTPAAPAPSAATEAQAPNTSGTPAGTRPAAGAAKAPVAAGQPGPVAGATATAVGGADPCGDPALVGKGRICADQIAGKRGPALVVVPGLGGGRPYALSRAEVSVSDFNRYCTTTHQCTPKAVEDRLSGSLPVTNISLAQAKAYAAWLSQSSGFTYRLPTDAEWLAAARAGGGWKQAADSNCVPPTAAADDGSGAPISSLGRSPNPWGLVNLTGNVWEWVVSGGAVSVRGASFTSYWSDCTVDAHRADGGNAQNDVGLRLLRELK</sequence>
<protein>
    <submittedName>
        <fullName evidence="6">Protein kinase</fullName>
    </submittedName>
</protein>
<dbReference type="Proteomes" id="UP001620460">
    <property type="component" value="Unassembled WGS sequence"/>
</dbReference>
<evidence type="ECO:0000313" key="7">
    <source>
        <dbReference type="Proteomes" id="UP001620460"/>
    </source>
</evidence>
<dbReference type="InterPro" id="IPR017441">
    <property type="entry name" value="Protein_kinase_ATP_BS"/>
</dbReference>
<dbReference type="PROSITE" id="PS50011">
    <property type="entry name" value="PROTEIN_KINASE_DOM"/>
    <property type="match status" value="1"/>
</dbReference>
<dbReference type="InterPro" id="IPR011009">
    <property type="entry name" value="Kinase-like_dom_sf"/>
</dbReference>
<dbReference type="RefSeq" id="WP_404631365.1">
    <property type="nucleotide sequence ID" value="NZ_JADIKM010000001.1"/>
</dbReference>
<evidence type="ECO:0000256" key="2">
    <source>
        <dbReference type="ARBA" id="ARBA00022840"/>
    </source>
</evidence>
<gene>
    <name evidence="6" type="ORF">ISP17_06950</name>
</gene>
<dbReference type="Gene3D" id="1.10.510.10">
    <property type="entry name" value="Transferase(Phosphotransferase) domain 1"/>
    <property type="match status" value="1"/>
</dbReference>
<dbReference type="InterPro" id="IPR042095">
    <property type="entry name" value="SUMF_sf"/>
</dbReference>
<keyword evidence="2 3" id="KW-0067">ATP-binding</keyword>
<reference evidence="6 7" key="1">
    <citation type="submission" date="2020-10" db="EMBL/GenBank/DDBJ databases">
        <title>Phylogeny of dyella-like bacteria.</title>
        <authorList>
            <person name="Fu J."/>
        </authorList>
    </citation>
    <scope>NUCLEOTIDE SEQUENCE [LARGE SCALE GENOMIC DNA]</scope>
    <source>
        <strain evidence="6 7">Gsoil3046</strain>
    </source>
</reference>
<keyword evidence="6" id="KW-0418">Kinase</keyword>
<organism evidence="6 7">
    <name type="scientific">Dyella ginsengisoli</name>
    <dbReference type="NCBI Taxonomy" id="363848"/>
    <lineage>
        <taxon>Bacteria</taxon>
        <taxon>Pseudomonadati</taxon>
        <taxon>Pseudomonadota</taxon>
        <taxon>Gammaproteobacteria</taxon>
        <taxon>Lysobacterales</taxon>
        <taxon>Rhodanobacteraceae</taxon>
        <taxon>Dyella</taxon>
    </lineage>
</organism>
<feature type="domain" description="Protein kinase" evidence="5">
    <location>
        <begin position="194"/>
        <end position="473"/>
    </location>
</feature>
<dbReference type="InterPro" id="IPR000719">
    <property type="entry name" value="Prot_kinase_dom"/>
</dbReference>
<dbReference type="EMBL" id="JADIKM010000001">
    <property type="protein sequence ID" value="MFK2903694.1"/>
    <property type="molecule type" value="Genomic_DNA"/>
</dbReference>
<dbReference type="InterPro" id="IPR008271">
    <property type="entry name" value="Ser/Thr_kinase_AS"/>
</dbReference>
<comment type="caution">
    <text evidence="6">The sequence shown here is derived from an EMBL/GenBank/DDBJ whole genome shotgun (WGS) entry which is preliminary data.</text>
</comment>
<dbReference type="InterPro" id="IPR045269">
    <property type="entry name" value="Atg1-like"/>
</dbReference>
<feature type="region of interest" description="Disordered" evidence="4">
    <location>
        <begin position="977"/>
        <end position="1026"/>
    </location>
</feature>
<keyword evidence="1 3" id="KW-0547">Nucleotide-binding</keyword>
<evidence type="ECO:0000313" key="6">
    <source>
        <dbReference type="EMBL" id="MFK2903694.1"/>
    </source>
</evidence>
<evidence type="ECO:0000256" key="4">
    <source>
        <dbReference type="SAM" id="MobiDB-lite"/>
    </source>
</evidence>
<dbReference type="InterPro" id="IPR016187">
    <property type="entry name" value="CTDL_fold"/>
</dbReference>
<feature type="binding site" evidence="3">
    <location>
        <position position="229"/>
    </location>
    <ligand>
        <name>ATP</name>
        <dbReference type="ChEBI" id="CHEBI:30616"/>
    </ligand>
</feature>
<dbReference type="Gene3D" id="3.30.200.20">
    <property type="entry name" value="Phosphorylase Kinase, domain 1"/>
    <property type="match status" value="1"/>
</dbReference>
<dbReference type="GO" id="GO:0016301">
    <property type="term" value="F:kinase activity"/>
    <property type="evidence" value="ECO:0007669"/>
    <property type="project" value="UniProtKB-KW"/>
</dbReference>
<dbReference type="PROSITE" id="PS00107">
    <property type="entry name" value="PROTEIN_KINASE_ATP"/>
    <property type="match status" value="1"/>
</dbReference>
<accession>A0ABW8JRG0</accession>
<dbReference type="CDD" id="cd14014">
    <property type="entry name" value="STKc_PknB_like"/>
    <property type="match status" value="1"/>
</dbReference>
<dbReference type="PANTHER" id="PTHR24348">
    <property type="entry name" value="SERINE/THREONINE-PROTEIN KINASE UNC-51-RELATED"/>
    <property type="match status" value="1"/>
</dbReference>
<evidence type="ECO:0000256" key="1">
    <source>
        <dbReference type="ARBA" id="ARBA00022741"/>
    </source>
</evidence>
<dbReference type="Gene3D" id="3.90.1580.10">
    <property type="entry name" value="paralog of FGE (formylglycine-generating enzyme)"/>
    <property type="match status" value="1"/>
</dbReference>
<dbReference type="SUPFAM" id="SSF56112">
    <property type="entry name" value="Protein kinase-like (PK-like)"/>
    <property type="match status" value="1"/>
</dbReference>
<proteinExistence type="predicted"/>
<feature type="compositionally biased region" description="Low complexity" evidence="4">
    <location>
        <begin position="147"/>
        <end position="166"/>
    </location>
</feature>
<keyword evidence="7" id="KW-1185">Reference proteome</keyword>
<name>A0ABW8JRG0_9GAMM</name>
<dbReference type="PROSITE" id="PS00108">
    <property type="entry name" value="PROTEIN_KINASE_ST"/>
    <property type="match status" value="1"/>
</dbReference>
<dbReference type="SUPFAM" id="SSF56436">
    <property type="entry name" value="C-type lectin-like"/>
    <property type="match status" value="1"/>
</dbReference>